<keyword evidence="4" id="KW-1185">Reference proteome</keyword>
<dbReference type="SUPFAM" id="SSF52833">
    <property type="entry name" value="Thioredoxin-like"/>
    <property type="match status" value="1"/>
</dbReference>
<evidence type="ECO:0000259" key="2">
    <source>
        <dbReference type="Pfam" id="PF13905"/>
    </source>
</evidence>
<gene>
    <name evidence="3" type="ORF">SEMRO_309_G113840.1</name>
</gene>
<dbReference type="PANTHER" id="PTHR46472:SF1">
    <property type="entry name" value="NUCLEOREDOXIN"/>
    <property type="match status" value="1"/>
</dbReference>
<comment type="caution">
    <text evidence="3">The sequence shown here is derived from an EMBL/GenBank/DDBJ whole genome shotgun (WGS) entry which is preliminary data.</text>
</comment>
<dbReference type="InterPro" id="IPR012336">
    <property type="entry name" value="Thioredoxin-like_fold"/>
</dbReference>
<proteinExistence type="predicted"/>
<dbReference type="GO" id="GO:0031397">
    <property type="term" value="P:negative regulation of protein ubiquitination"/>
    <property type="evidence" value="ECO:0007669"/>
    <property type="project" value="TreeGrafter"/>
</dbReference>
<reference evidence="3" key="1">
    <citation type="submission" date="2020-06" db="EMBL/GenBank/DDBJ databases">
        <authorList>
            <consortium name="Plant Systems Biology data submission"/>
        </authorList>
    </citation>
    <scope>NUCLEOTIDE SEQUENCE</scope>
    <source>
        <strain evidence="3">D6</strain>
    </source>
</reference>
<dbReference type="OrthoDB" id="409136at2759"/>
<sequence>MVASTNPKKKHTYVTKDSPKDKKEVVKASDGPSGDEVASASDEMIEQHFGPSLLTSVGGPSKPTTSLFKGKELIALYFSASWSHSCEKFTPKLVDFYNKVGKDNGMEVVFISSDNDRPSFEEYYGKMPWLALDGDEKSVGFKHALATNLKAFRLPTLIILNLQTGNFVTNLARKEVMALTNPVKGPDGNDAPVTDKEYVERGKDLLASWKEREPTPIGDSTSTVESVQAVIDYFFQNPMMAVLVVCMLTFTSVIKRVMDNPLLGVAFWFVLKNFATERLARNEPYIVQEALPDDKKKQ</sequence>
<dbReference type="Gene3D" id="3.40.30.10">
    <property type="entry name" value="Glutaredoxin"/>
    <property type="match status" value="1"/>
</dbReference>
<dbReference type="GO" id="GO:0005634">
    <property type="term" value="C:nucleus"/>
    <property type="evidence" value="ECO:0007669"/>
    <property type="project" value="TreeGrafter"/>
</dbReference>
<dbReference type="AlphaFoldDB" id="A0A9N8DR08"/>
<name>A0A9N8DR08_9STRA</name>
<dbReference type="GO" id="GO:0030178">
    <property type="term" value="P:negative regulation of Wnt signaling pathway"/>
    <property type="evidence" value="ECO:0007669"/>
    <property type="project" value="TreeGrafter"/>
</dbReference>
<protein>
    <submittedName>
        <fullName evidence="3">Probable nucleoredoxin 1</fullName>
    </submittedName>
</protein>
<dbReference type="GO" id="GO:0004791">
    <property type="term" value="F:thioredoxin-disulfide reductase (NADPH) activity"/>
    <property type="evidence" value="ECO:0007669"/>
    <property type="project" value="TreeGrafter"/>
</dbReference>
<organism evidence="3 4">
    <name type="scientific">Seminavis robusta</name>
    <dbReference type="NCBI Taxonomy" id="568900"/>
    <lineage>
        <taxon>Eukaryota</taxon>
        <taxon>Sar</taxon>
        <taxon>Stramenopiles</taxon>
        <taxon>Ochrophyta</taxon>
        <taxon>Bacillariophyta</taxon>
        <taxon>Bacillariophyceae</taxon>
        <taxon>Bacillariophycidae</taxon>
        <taxon>Naviculales</taxon>
        <taxon>Naviculaceae</taxon>
        <taxon>Seminavis</taxon>
    </lineage>
</organism>
<feature type="domain" description="Thioredoxin-like fold" evidence="2">
    <location>
        <begin position="72"/>
        <end position="166"/>
    </location>
</feature>
<evidence type="ECO:0000256" key="1">
    <source>
        <dbReference type="SAM" id="MobiDB-lite"/>
    </source>
</evidence>
<accession>A0A9N8DR08</accession>
<dbReference type="Proteomes" id="UP001153069">
    <property type="component" value="Unassembled WGS sequence"/>
</dbReference>
<evidence type="ECO:0000313" key="4">
    <source>
        <dbReference type="Proteomes" id="UP001153069"/>
    </source>
</evidence>
<dbReference type="InterPro" id="IPR036249">
    <property type="entry name" value="Thioredoxin-like_sf"/>
</dbReference>
<feature type="compositionally biased region" description="Basic and acidic residues" evidence="1">
    <location>
        <begin position="17"/>
        <end position="27"/>
    </location>
</feature>
<dbReference type="EMBL" id="CAICTM010000308">
    <property type="protein sequence ID" value="CAB9507513.1"/>
    <property type="molecule type" value="Genomic_DNA"/>
</dbReference>
<dbReference type="Pfam" id="PF13905">
    <property type="entry name" value="Thioredoxin_8"/>
    <property type="match status" value="1"/>
</dbReference>
<feature type="region of interest" description="Disordered" evidence="1">
    <location>
        <begin position="1"/>
        <end position="40"/>
    </location>
</feature>
<dbReference type="PANTHER" id="PTHR46472">
    <property type="entry name" value="NUCLEOREDOXIN"/>
    <property type="match status" value="1"/>
</dbReference>
<evidence type="ECO:0000313" key="3">
    <source>
        <dbReference type="EMBL" id="CAB9507513.1"/>
    </source>
</evidence>